<evidence type="ECO:0000313" key="7">
    <source>
        <dbReference type="EMBL" id="KKL90875.1"/>
    </source>
</evidence>
<keyword evidence="1" id="KW-0436">Ligase</keyword>
<keyword evidence="2" id="KW-0547">Nucleotide-binding</keyword>
<sequence>HLAEFWMLEPEFAFADLKDNVALASDYIKYMAKVALNENEDDIAFFDKFVEKGLIERLTNVIESPFEIITYTDAIKILEKSMKKFQYPVKWGNDLQSEHERYLSEEHFKKPVVVIDYPKEIKAFYMKDNKDGKTVAAMDILVPKIGEIVGGSQREDDYELLKNKIKNKGLDLNTYKWYLDLREYGSAPHAGFGVGFERLVQFITGMENIRDVIPFYRAAGSCDF</sequence>
<keyword evidence="5" id="KW-0030">Aminoacyl-tRNA synthetase</keyword>
<proteinExistence type="predicted"/>
<dbReference type="InterPro" id="IPR045864">
    <property type="entry name" value="aa-tRNA-synth_II/BPL/LPL"/>
</dbReference>
<evidence type="ECO:0000256" key="5">
    <source>
        <dbReference type="ARBA" id="ARBA00023146"/>
    </source>
</evidence>
<dbReference type="Gene3D" id="3.30.930.10">
    <property type="entry name" value="Bira Bifunctional Protein, Domain 2"/>
    <property type="match status" value="1"/>
</dbReference>
<dbReference type="Pfam" id="PF00152">
    <property type="entry name" value="tRNA-synt_2"/>
    <property type="match status" value="1"/>
</dbReference>
<dbReference type="InterPro" id="IPR002312">
    <property type="entry name" value="Asp/Asn-tRNA-synth_IIb"/>
</dbReference>
<dbReference type="GO" id="GO:0004812">
    <property type="term" value="F:aminoacyl-tRNA ligase activity"/>
    <property type="evidence" value="ECO:0007669"/>
    <property type="project" value="UniProtKB-KW"/>
</dbReference>
<dbReference type="PROSITE" id="PS50862">
    <property type="entry name" value="AA_TRNA_LIGASE_II"/>
    <property type="match status" value="1"/>
</dbReference>
<dbReference type="InterPro" id="IPR004364">
    <property type="entry name" value="Aa-tRNA-synt_II"/>
</dbReference>
<dbReference type="GO" id="GO:0006421">
    <property type="term" value="P:asparaginyl-tRNA aminoacylation"/>
    <property type="evidence" value="ECO:0007669"/>
    <property type="project" value="TreeGrafter"/>
</dbReference>
<protein>
    <recommendedName>
        <fullName evidence="6">Aminoacyl-transfer RNA synthetases class-II family profile domain-containing protein</fullName>
    </recommendedName>
</protein>
<feature type="non-terminal residue" evidence="7">
    <location>
        <position position="1"/>
    </location>
</feature>
<evidence type="ECO:0000259" key="6">
    <source>
        <dbReference type="PROSITE" id="PS50862"/>
    </source>
</evidence>
<accession>A0A0F9IAQ2</accession>
<reference evidence="7" key="1">
    <citation type="journal article" date="2015" name="Nature">
        <title>Complex archaea that bridge the gap between prokaryotes and eukaryotes.</title>
        <authorList>
            <person name="Spang A."/>
            <person name="Saw J.H."/>
            <person name="Jorgensen S.L."/>
            <person name="Zaremba-Niedzwiedzka K."/>
            <person name="Martijn J."/>
            <person name="Lind A.E."/>
            <person name="van Eijk R."/>
            <person name="Schleper C."/>
            <person name="Guy L."/>
            <person name="Ettema T.J."/>
        </authorList>
    </citation>
    <scope>NUCLEOTIDE SEQUENCE</scope>
</reference>
<evidence type="ECO:0000256" key="1">
    <source>
        <dbReference type="ARBA" id="ARBA00022598"/>
    </source>
</evidence>
<dbReference type="PANTHER" id="PTHR22594">
    <property type="entry name" value="ASPARTYL/LYSYL-TRNA SYNTHETASE"/>
    <property type="match status" value="1"/>
</dbReference>
<dbReference type="GO" id="GO:0005524">
    <property type="term" value="F:ATP binding"/>
    <property type="evidence" value="ECO:0007669"/>
    <property type="project" value="UniProtKB-KW"/>
</dbReference>
<keyword evidence="3" id="KW-0067">ATP-binding</keyword>
<organism evidence="7">
    <name type="scientific">marine sediment metagenome</name>
    <dbReference type="NCBI Taxonomy" id="412755"/>
    <lineage>
        <taxon>unclassified sequences</taxon>
        <taxon>metagenomes</taxon>
        <taxon>ecological metagenomes</taxon>
    </lineage>
</organism>
<gene>
    <name evidence="7" type="ORF">LCGC14_1900290</name>
</gene>
<dbReference type="InterPro" id="IPR006195">
    <property type="entry name" value="aa-tRNA-synth_II"/>
</dbReference>
<dbReference type="SUPFAM" id="SSF55681">
    <property type="entry name" value="Class II aaRS and biotin synthetases"/>
    <property type="match status" value="1"/>
</dbReference>
<evidence type="ECO:0000256" key="4">
    <source>
        <dbReference type="ARBA" id="ARBA00022917"/>
    </source>
</evidence>
<dbReference type="PRINTS" id="PR01042">
    <property type="entry name" value="TRNASYNTHASP"/>
</dbReference>
<dbReference type="PANTHER" id="PTHR22594:SF34">
    <property type="entry name" value="ASPARAGINE--TRNA LIGASE, MITOCHONDRIAL-RELATED"/>
    <property type="match status" value="1"/>
</dbReference>
<comment type="caution">
    <text evidence="7">The sequence shown here is derived from an EMBL/GenBank/DDBJ whole genome shotgun (WGS) entry which is preliminary data.</text>
</comment>
<name>A0A0F9IAQ2_9ZZZZ</name>
<keyword evidence="4" id="KW-0648">Protein biosynthesis</keyword>
<dbReference type="AlphaFoldDB" id="A0A0F9IAQ2"/>
<feature type="domain" description="Aminoacyl-transfer RNA synthetases class-II family profile" evidence="6">
    <location>
        <begin position="1"/>
        <end position="214"/>
    </location>
</feature>
<dbReference type="EMBL" id="LAZR01019890">
    <property type="protein sequence ID" value="KKL90875.1"/>
    <property type="molecule type" value="Genomic_DNA"/>
</dbReference>
<evidence type="ECO:0000256" key="2">
    <source>
        <dbReference type="ARBA" id="ARBA00022741"/>
    </source>
</evidence>
<evidence type="ECO:0000256" key="3">
    <source>
        <dbReference type="ARBA" id="ARBA00022840"/>
    </source>
</evidence>